<evidence type="ECO:0000313" key="3">
    <source>
        <dbReference type="Proteomes" id="UP001162972"/>
    </source>
</evidence>
<dbReference type="AlphaFoldDB" id="A0AAD6JT34"/>
<organism evidence="2 3">
    <name type="scientific">Salix udensis</name>
    <dbReference type="NCBI Taxonomy" id="889485"/>
    <lineage>
        <taxon>Eukaryota</taxon>
        <taxon>Viridiplantae</taxon>
        <taxon>Streptophyta</taxon>
        <taxon>Embryophyta</taxon>
        <taxon>Tracheophyta</taxon>
        <taxon>Spermatophyta</taxon>
        <taxon>Magnoliopsida</taxon>
        <taxon>eudicotyledons</taxon>
        <taxon>Gunneridae</taxon>
        <taxon>Pentapetalae</taxon>
        <taxon>rosids</taxon>
        <taxon>fabids</taxon>
        <taxon>Malpighiales</taxon>
        <taxon>Salicaceae</taxon>
        <taxon>Saliceae</taxon>
        <taxon>Salix</taxon>
    </lineage>
</organism>
<dbReference type="EMBL" id="JAPFFJ010000014">
    <property type="protein sequence ID" value="KAJ6410705.1"/>
    <property type="molecule type" value="Genomic_DNA"/>
</dbReference>
<keyword evidence="1" id="KW-0472">Membrane</keyword>
<feature type="transmembrane region" description="Helical" evidence="1">
    <location>
        <begin position="51"/>
        <end position="72"/>
    </location>
</feature>
<reference evidence="2 3" key="1">
    <citation type="journal article" date="2023" name="Int. J. Mol. Sci.">
        <title>De Novo Assembly and Annotation of 11 Diverse Shrub Willow (Salix) Genomes Reveals Novel Gene Organization in Sex-Linked Regions.</title>
        <authorList>
            <person name="Hyden B."/>
            <person name="Feng K."/>
            <person name="Yates T.B."/>
            <person name="Jawdy S."/>
            <person name="Cereghino C."/>
            <person name="Smart L.B."/>
            <person name="Muchero W."/>
        </authorList>
    </citation>
    <scope>NUCLEOTIDE SEQUENCE [LARGE SCALE GENOMIC DNA]</scope>
    <source>
        <tissue evidence="2">Shoot tip</tissue>
    </source>
</reference>
<accession>A0AAD6JT34</accession>
<sequence length="114" mass="11563">MKNPALRSSNEYSISSGISTGLTANGTGGGAGVMAVCIGNDTVEGVVGTGISMAFGVLFSSSATVFVFEGVLKERSFIGGSVLFNVSSSASSNMLDFEETVEEMGEKGCRSIGD</sequence>
<evidence type="ECO:0000256" key="1">
    <source>
        <dbReference type="SAM" id="Phobius"/>
    </source>
</evidence>
<keyword evidence="1" id="KW-1133">Transmembrane helix</keyword>
<keyword evidence="3" id="KW-1185">Reference proteome</keyword>
<evidence type="ECO:0000313" key="2">
    <source>
        <dbReference type="EMBL" id="KAJ6410705.1"/>
    </source>
</evidence>
<dbReference type="Proteomes" id="UP001162972">
    <property type="component" value="Chromosome 15Z"/>
</dbReference>
<comment type="caution">
    <text evidence="2">The sequence shown here is derived from an EMBL/GenBank/DDBJ whole genome shotgun (WGS) entry which is preliminary data.</text>
</comment>
<keyword evidence="1" id="KW-0812">Transmembrane</keyword>
<proteinExistence type="predicted"/>
<gene>
    <name evidence="2" type="ORF">OIU84_007456</name>
</gene>
<protein>
    <submittedName>
        <fullName evidence="2">Uncharacterized protein</fullName>
    </submittedName>
</protein>
<name>A0AAD6JT34_9ROSI</name>